<name>A0AAW1S268_9CHLO</name>
<feature type="transmembrane region" description="Helical" evidence="1">
    <location>
        <begin position="67"/>
        <end position="88"/>
    </location>
</feature>
<evidence type="ECO:0000256" key="1">
    <source>
        <dbReference type="SAM" id="Phobius"/>
    </source>
</evidence>
<evidence type="ECO:0000313" key="3">
    <source>
        <dbReference type="Proteomes" id="UP001445335"/>
    </source>
</evidence>
<organism evidence="2 3">
    <name type="scientific">Elliptochloris bilobata</name>
    <dbReference type="NCBI Taxonomy" id="381761"/>
    <lineage>
        <taxon>Eukaryota</taxon>
        <taxon>Viridiplantae</taxon>
        <taxon>Chlorophyta</taxon>
        <taxon>core chlorophytes</taxon>
        <taxon>Trebouxiophyceae</taxon>
        <taxon>Trebouxiophyceae incertae sedis</taxon>
        <taxon>Elliptochloris clade</taxon>
        <taxon>Elliptochloris</taxon>
    </lineage>
</organism>
<dbReference type="Proteomes" id="UP001445335">
    <property type="component" value="Unassembled WGS sequence"/>
</dbReference>
<feature type="transmembrane region" description="Helical" evidence="1">
    <location>
        <begin position="121"/>
        <end position="138"/>
    </location>
</feature>
<keyword evidence="1" id="KW-0472">Membrane</keyword>
<keyword evidence="3" id="KW-1185">Reference proteome</keyword>
<keyword evidence="1" id="KW-1133">Transmembrane helix</keyword>
<proteinExistence type="predicted"/>
<gene>
    <name evidence="2" type="ORF">WJX81_006367</name>
</gene>
<reference evidence="2 3" key="1">
    <citation type="journal article" date="2024" name="Nat. Commun.">
        <title>Phylogenomics reveals the evolutionary origins of lichenization in chlorophyte algae.</title>
        <authorList>
            <person name="Puginier C."/>
            <person name="Libourel C."/>
            <person name="Otte J."/>
            <person name="Skaloud P."/>
            <person name="Haon M."/>
            <person name="Grisel S."/>
            <person name="Petersen M."/>
            <person name="Berrin J.G."/>
            <person name="Delaux P.M."/>
            <person name="Dal Grande F."/>
            <person name="Keller J."/>
        </authorList>
    </citation>
    <scope>NUCLEOTIDE SEQUENCE [LARGE SCALE GENOMIC DNA]</scope>
    <source>
        <strain evidence="2 3">SAG 245.80</strain>
    </source>
</reference>
<comment type="caution">
    <text evidence="2">The sequence shown here is derived from an EMBL/GenBank/DDBJ whole genome shotgun (WGS) entry which is preliminary data.</text>
</comment>
<keyword evidence="1" id="KW-0812">Transmembrane</keyword>
<protein>
    <submittedName>
        <fullName evidence="2">Uncharacterized protein</fullName>
    </submittedName>
</protein>
<evidence type="ECO:0000313" key="2">
    <source>
        <dbReference type="EMBL" id="KAK9839688.1"/>
    </source>
</evidence>
<accession>A0AAW1S268</accession>
<dbReference type="EMBL" id="JALJOU010000015">
    <property type="protein sequence ID" value="KAK9839688.1"/>
    <property type="molecule type" value="Genomic_DNA"/>
</dbReference>
<feature type="transmembrane region" description="Helical" evidence="1">
    <location>
        <begin position="34"/>
        <end position="55"/>
    </location>
</feature>
<feature type="transmembrane region" description="Helical" evidence="1">
    <location>
        <begin position="94"/>
        <end position="114"/>
    </location>
</feature>
<sequence length="201" mass="22000">MLSVTVRALFGALGAGAAALFFMLNKLPNRVRCLALLLYHGSAVGVHLLAAYLLRRDSKASYRHERIKCLTLVAAFVVTMVGFTLMYVKEQTDLRGAPSMPVPVTAIYFALMVLDRVRLASLLQVQALLALCIAFMEVDLYIETKGTWPVWRDAAACVGLAGLALAATTVLETRARVAYAKRQELPHGAYGAYWRGVLRLA</sequence>
<dbReference type="AlphaFoldDB" id="A0AAW1S268"/>
<feature type="transmembrane region" description="Helical" evidence="1">
    <location>
        <begin position="150"/>
        <end position="171"/>
    </location>
</feature>